<feature type="region of interest" description="Disordered" evidence="1">
    <location>
        <begin position="517"/>
        <end position="540"/>
    </location>
</feature>
<organism evidence="2 3">
    <name type="scientific">Carnegiea gigantea</name>
    <dbReference type="NCBI Taxonomy" id="171969"/>
    <lineage>
        <taxon>Eukaryota</taxon>
        <taxon>Viridiplantae</taxon>
        <taxon>Streptophyta</taxon>
        <taxon>Embryophyta</taxon>
        <taxon>Tracheophyta</taxon>
        <taxon>Spermatophyta</taxon>
        <taxon>Magnoliopsida</taxon>
        <taxon>eudicotyledons</taxon>
        <taxon>Gunneridae</taxon>
        <taxon>Pentapetalae</taxon>
        <taxon>Caryophyllales</taxon>
        <taxon>Cactineae</taxon>
        <taxon>Cactaceae</taxon>
        <taxon>Cactoideae</taxon>
        <taxon>Echinocereeae</taxon>
        <taxon>Carnegiea</taxon>
    </lineage>
</organism>
<accession>A0A9Q1K7B5</accession>
<dbReference type="PANTHER" id="PTHR31182">
    <property type="entry name" value="C2 NT-TYPE DOMAIN-CONTAINING PROTEIN"/>
    <property type="match status" value="1"/>
</dbReference>
<evidence type="ECO:0000256" key="1">
    <source>
        <dbReference type="SAM" id="MobiDB-lite"/>
    </source>
</evidence>
<sequence>MGGAFQTWTALIVSEISPIGNFGIRVLKLGESLIEFDDDADEFVNVCAFSLVSNDPDSFAPWLVSFNVLSGEIEEPSSSIASRSRMQVIGKVGLNLGELTTEMEAQIERKIPIALQMDGVSTEASLRLIVNFIEIKNSFHFRTASDDSLGTNLGDSTMFHRRTKSQDLSLGRSQEEKPKKSKLRLFGIRSSCMNSDESAASTSNSDAELGTLSSFESQLDLVNKNVFWKWRRRRRSSKHEAESPESGLGSWETKEIASRDGKTRLKANVFFASYDQRGEKAAGANACAAIVAVIAHWLQTNPDAMPTGPELDRLITDGSSEWRKLCEDELHKACFPDQHFDLETILRAGLRPLAVHPSNSRFGFFHPEEFEHLKDAVSFDDIWKELNENVYQDEPRVYIVRWNDHFFVLKVSSDANYIVDSLGERLHEGCTRAYILKFDDSSVMYATPEEGGGGEEKVIICRGKECCKEYMKKFLAAIQLRELKEEEEKGRKVDVFALYQKLQIDFHLSSSNSSAVSTANTSVSNSPNTSPGFLGDEQCM</sequence>
<keyword evidence="3" id="KW-1185">Reference proteome</keyword>
<reference evidence="2" key="1">
    <citation type="submission" date="2022-04" db="EMBL/GenBank/DDBJ databases">
        <title>Carnegiea gigantea Genome sequencing and assembly v2.</title>
        <authorList>
            <person name="Copetti D."/>
            <person name="Sanderson M.J."/>
            <person name="Burquez A."/>
            <person name="Wojciechowski M.F."/>
        </authorList>
    </citation>
    <scope>NUCLEOTIDE SEQUENCE</scope>
    <source>
        <strain evidence="2">SGP5-SGP5p</strain>
        <tissue evidence="2">Aerial part</tissue>
    </source>
</reference>
<dbReference type="Proteomes" id="UP001153076">
    <property type="component" value="Unassembled WGS sequence"/>
</dbReference>
<dbReference type="OrthoDB" id="733571at2759"/>
<evidence type="ECO:0008006" key="4">
    <source>
        <dbReference type="Google" id="ProtNLM"/>
    </source>
</evidence>
<feature type="compositionally biased region" description="Low complexity" evidence="1">
    <location>
        <begin position="517"/>
        <end position="531"/>
    </location>
</feature>
<feature type="region of interest" description="Disordered" evidence="1">
    <location>
        <begin position="152"/>
        <end position="181"/>
    </location>
</feature>
<proteinExistence type="predicted"/>
<dbReference type="EMBL" id="JAKOGI010000286">
    <property type="protein sequence ID" value="KAJ8437710.1"/>
    <property type="molecule type" value="Genomic_DNA"/>
</dbReference>
<protein>
    <recommendedName>
        <fullName evidence="4">C2 NT-type domain-containing protein</fullName>
    </recommendedName>
</protein>
<dbReference type="PANTHER" id="PTHR31182:SF23">
    <property type="entry name" value="SPLICING FACTOR 3A SUBUNIT"/>
    <property type="match status" value="1"/>
</dbReference>
<name>A0A9Q1K7B5_9CARY</name>
<evidence type="ECO:0000313" key="3">
    <source>
        <dbReference type="Proteomes" id="UP001153076"/>
    </source>
</evidence>
<comment type="caution">
    <text evidence="2">The sequence shown here is derived from an EMBL/GenBank/DDBJ whole genome shotgun (WGS) entry which is preliminary data.</text>
</comment>
<evidence type="ECO:0000313" key="2">
    <source>
        <dbReference type="EMBL" id="KAJ8437710.1"/>
    </source>
</evidence>
<dbReference type="AlphaFoldDB" id="A0A9Q1K7B5"/>
<gene>
    <name evidence="2" type="ORF">Cgig2_008336</name>
</gene>